<dbReference type="Proteomes" id="UP000660862">
    <property type="component" value="Unassembled WGS sequence"/>
</dbReference>
<accession>A0A917MBU4</accession>
<keyword evidence="1" id="KW-0175">Coiled coil</keyword>
<feature type="coiled-coil region" evidence="1">
    <location>
        <begin position="113"/>
        <end position="160"/>
    </location>
</feature>
<dbReference type="EMBL" id="BMER01000002">
    <property type="protein sequence ID" value="GGG90566.1"/>
    <property type="molecule type" value="Genomic_DNA"/>
</dbReference>
<gene>
    <name evidence="4" type="ORF">GCM10007415_26370</name>
</gene>
<keyword evidence="2" id="KW-0812">Transmembrane</keyword>
<proteinExistence type="predicted"/>
<dbReference type="AlphaFoldDB" id="A0A917MBU4"/>
<feature type="transmembrane region" description="Helical" evidence="2">
    <location>
        <begin position="195"/>
        <end position="219"/>
    </location>
</feature>
<comment type="caution">
    <text evidence="4">The sequence shown here is derived from an EMBL/GenBank/DDBJ whole genome shotgun (WGS) entry which is preliminary data.</text>
</comment>
<reference evidence="4" key="1">
    <citation type="journal article" date="2014" name="Int. J. Syst. Evol. Microbiol.">
        <title>Complete genome sequence of Corynebacterium casei LMG S-19264T (=DSM 44701T), isolated from a smear-ripened cheese.</title>
        <authorList>
            <consortium name="US DOE Joint Genome Institute (JGI-PGF)"/>
            <person name="Walter F."/>
            <person name="Albersmeier A."/>
            <person name="Kalinowski J."/>
            <person name="Ruckert C."/>
        </authorList>
    </citation>
    <scope>NUCLEOTIDE SEQUENCE</scope>
    <source>
        <strain evidence="4">CGMCC 1.12195</strain>
    </source>
</reference>
<dbReference type="InterPro" id="IPR025645">
    <property type="entry name" value="DUF4349"/>
</dbReference>
<sequence length="231" mass="26304">MQAITAEAPATVGDTERKLVKTGSVTFETSSLSETKKQIDAAVKKHNAYIASEQAYTSPSSQNYTLIVRMPANHFDVLLADATAGVGKFDSKDIGIQDVTEEFVDVQARVRTKKELESRYLELLKKANQISEILDIEKQIGELRADIEAAEGRMRYLSNQSEYATLTISYYVSTKPQVEFATKFKQGITTGWDNFMWMLVGLVHIWPLILLAILLVWLFRYWRKKKRTIDR</sequence>
<evidence type="ECO:0000256" key="1">
    <source>
        <dbReference type="SAM" id="Coils"/>
    </source>
</evidence>
<feature type="domain" description="DUF4349" evidence="3">
    <location>
        <begin position="17"/>
        <end position="219"/>
    </location>
</feature>
<evidence type="ECO:0000313" key="4">
    <source>
        <dbReference type="EMBL" id="GGG90566.1"/>
    </source>
</evidence>
<evidence type="ECO:0000259" key="3">
    <source>
        <dbReference type="Pfam" id="PF14257"/>
    </source>
</evidence>
<name>A0A917MBU4_9SPHI</name>
<evidence type="ECO:0000256" key="2">
    <source>
        <dbReference type="SAM" id="Phobius"/>
    </source>
</evidence>
<dbReference type="Pfam" id="PF14257">
    <property type="entry name" value="DUF4349"/>
    <property type="match status" value="1"/>
</dbReference>
<organism evidence="4 5">
    <name type="scientific">Parapedobacter pyrenivorans</name>
    <dbReference type="NCBI Taxonomy" id="1305674"/>
    <lineage>
        <taxon>Bacteria</taxon>
        <taxon>Pseudomonadati</taxon>
        <taxon>Bacteroidota</taxon>
        <taxon>Sphingobacteriia</taxon>
        <taxon>Sphingobacteriales</taxon>
        <taxon>Sphingobacteriaceae</taxon>
        <taxon>Parapedobacter</taxon>
    </lineage>
</organism>
<evidence type="ECO:0000313" key="5">
    <source>
        <dbReference type="Proteomes" id="UP000660862"/>
    </source>
</evidence>
<keyword evidence="2" id="KW-1133">Transmembrane helix</keyword>
<protein>
    <recommendedName>
        <fullName evidence="3">DUF4349 domain-containing protein</fullName>
    </recommendedName>
</protein>
<keyword evidence="5" id="KW-1185">Reference proteome</keyword>
<reference evidence="4" key="2">
    <citation type="submission" date="2020-09" db="EMBL/GenBank/DDBJ databases">
        <authorList>
            <person name="Sun Q."/>
            <person name="Zhou Y."/>
        </authorList>
    </citation>
    <scope>NUCLEOTIDE SEQUENCE</scope>
    <source>
        <strain evidence="4">CGMCC 1.12195</strain>
    </source>
</reference>
<keyword evidence="2" id="KW-0472">Membrane</keyword>